<accession>A0A2P8HB15</accession>
<feature type="transmembrane region" description="Helical" evidence="8">
    <location>
        <begin position="103"/>
        <end position="121"/>
    </location>
</feature>
<feature type="transmembrane region" description="Helical" evidence="8">
    <location>
        <begin position="337"/>
        <end position="360"/>
    </location>
</feature>
<evidence type="ECO:0000256" key="8">
    <source>
        <dbReference type="SAM" id="Phobius"/>
    </source>
</evidence>
<comment type="subcellular location">
    <subcellularLocation>
        <location evidence="1">Cell membrane</location>
        <topology evidence="1">Multi-pass membrane protein</topology>
    </subcellularLocation>
</comment>
<keyword evidence="2" id="KW-1003">Cell membrane</keyword>
<feature type="transmembrane region" description="Helical" evidence="8">
    <location>
        <begin position="172"/>
        <end position="197"/>
    </location>
</feature>
<dbReference type="AlphaFoldDB" id="A0A2P8HB15"/>
<evidence type="ECO:0000256" key="1">
    <source>
        <dbReference type="ARBA" id="ARBA00004651"/>
    </source>
</evidence>
<keyword evidence="4 8" id="KW-0812">Transmembrane</keyword>
<dbReference type="Pfam" id="PF09594">
    <property type="entry name" value="GT87"/>
    <property type="match status" value="1"/>
</dbReference>
<evidence type="ECO:0000313" key="9">
    <source>
        <dbReference type="EMBL" id="PSL43425.1"/>
    </source>
</evidence>
<dbReference type="InterPro" id="IPR018584">
    <property type="entry name" value="GT87"/>
</dbReference>
<evidence type="ECO:0000256" key="2">
    <source>
        <dbReference type="ARBA" id="ARBA00022475"/>
    </source>
</evidence>
<evidence type="ECO:0000256" key="5">
    <source>
        <dbReference type="ARBA" id="ARBA00022989"/>
    </source>
</evidence>
<evidence type="ECO:0000256" key="7">
    <source>
        <dbReference type="ARBA" id="ARBA00024033"/>
    </source>
</evidence>
<feature type="transmembrane region" description="Helical" evidence="8">
    <location>
        <begin position="291"/>
        <end position="307"/>
    </location>
</feature>
<dbReference type="Proteomes" id="UP000240971">
    <property type="component" value="Unassembled WGS sequence"/>
</dbReference>
<keyword evidence="6 8" id="KW-0472">Membrane</keyword>
<comment type="similarity">
    <text evidence="7">Belongs to the glycosyltransferase 87 family.</text>
</comment>
<gene>
    <name evidence="9" type="ORF">CLV51_108115</name>
</gene>
<evidence type="ECO:0000256" key="6">
    <source>
        <dbReference type="ARBA" id="ARBA00023136"/>
    </source>
</evidence>
<dbReference type="GO" id="GO:0016758">
    <property type="term" value="F:hexosyltransferase activity"/>
    <property type="evidence" value="ECO:0007669"/>
    <property type="project" value="InterPro"/>
</dbReference>
<keyword evidence="10" id="KW-1185">Reference proteome</keyword>
<dbReference type="EMBL" id="PYAW01000008">
    <property type="protein sequence ID" value="PSL43425.1"/>
    <property type="molecule type" value="Genomic_DNA"/>
</dbReference>
<feature type="transmembrane region" description="Helical" evidence="8">
    <location>
        <begin position="314"/>
        <end position="331"/>
    </location>
</feature>
<dbReference type="GO" id="GO:0005886">
    <property type="term" value="C:plasma membrane"/>
    <property type="evidence" value="ECO:0007669"/>
    <property type="project" value="UniProtKB-SubCell"/>
</dbReference>
<name>A0A2P8HB15_CHINA</name>
<dbReference type="OrthoDB" id="1070018at2"/>
<feature type="transmembrane region" description="Helical" evidence="8">
    <location>
        <begin position="204"/>
        <end position="223"/>
    </location>
</feature>
<feature type="transmembrane region" description="Helical" evidence="8">
    <location>
        <begin position="133"/>
        <end position="166"/>
    </location>
</feature>
<comment type="caution">
    <text evidence="9">The sequence shown here is derived from an EMBL/GenBank/DDBJ whole genome shotgun (WGS) entry which is preliminary data.</text>
</comment>
<protein>
    <submittedName>
        <fullName evidence="9">Uncharacterized protein DUF2029</fullName>
    </submittedName>
</protein>
<evidence type="ECO:0000313" key="10">
    <source>
        <dbReference type="Proteomes" id="UP000240971"/>
    </source>
</evidence>
<reference evidence="9 10" key="1">
    <citation type="submission" date="2018-03" db="EMBL/GenBank/DDBJ databases">
        <title>Genomic Encyclopedia of Archaeal and Bacterial Type Strains, Phase II (KMG-II): from individual species to whole genera.</title>
        <authorList>
            <person name="Goeker M."/>
        </authorList>
    </citation>
    <scope>NUCLEOTIDE SEQUENCE [LARGE SCALE GENOMIC DNA]</scope>
    <source>
        <strain evidence="9 10">DSM 24859</strain>
    </source>
</reference>
<organism evidence="9 10">
    <name type="scientific">Chitinophaga niastensis</name>
    <dbReference type="NCBI Taxonomy" id="536980"/>
    <lineage>
        <taxon>Bacteria</taxon>
        <taxon>Pseudomonadati</taxon>
        <taxon>Bacteroidota</taxon>
        <taxon>Chitinophagia</taxon>
        <taxon>Chitinophagales</taxon>
        <taxon>Chitinophagaceae</taxon>
        <taxon>Chitinophaga</taxon>
    </lineage>
</organism>
<evidence type="ECO:0000256" key="3">
    <source>
        <dbReference type="ARBA" id="ARBA00022679"/>
    </source>
</evidence>
<keyword evidence="3" id="KW-0808">Transferase</keyword>
<proteinExistence type="inferred from homology"/>
<evidence type="ECO:0000256" key="4">
    <source>
        <dbReference type="ARBA" id="ARBA00022692"/>
    </source>
</evidence>
<feature type="transmembrane region" description="Helical" evidence="8">
    <location>
        <begin position="24"/>
        <end position="44"/>
    </location>
</feature>
<dbReference type="RefSeq" id="WP_158267159.1">
    <property type="nucleotide sequence ID" value="NZ_PYAW01000008.1"/>
</dbReference>
<feature type="transmembrane region" description="Helical" evidence="8">
    <location>
        <begin position="267"/>
        <end position="285"/>
    </location>
</feature>
<sequence length="412" mass="47702">MPMLAVRTRWQALCQAVSRIPVKYLYLVFLLMAVAISLQCWYSSADMERWTRYNNFLIFKNAWSHLIHGQDLYVLYEDQYYDLYKYSPSFAMWMGAFAWMPDVPALICWNLMNVIVFIIAVKTLPVKKERFPVMLLFLAIEMMIALTSSQINVMIAGAFILAWHFMENKKVWAAALLLVITIYIKVFGIVALSLFLLYPERWKAALYTVFWTVVIGLMPLLVISSDQLVFLYKSWGNLLANDYSASYGVSVMGWWHTWFNMDISKQLFILCAGLVFMLPFTRFRYYKEPVFRLHMLASILIWVVIFNHKGESPTYIIALTGVAIWYFTQAPTRVNTVLVVLTLVFTSFSSTDIITPYWIARTYIEPYAVKAVFCSIVWIKIVLEPLFTAPQIIIAAPQKAAPVRRRLSNAIG</sequence>
<keyword evidence="5 8" id="KW-1133">Transmembrane helix</keyword>